<dbReference type="PANTHER" id="PTHR36118:SF1">
    <property type="entry name" value="ION-TRANSLOCATING OXIDOREDUCTASE COMPLEX SUBUNIT G"/>
    <property type="match status" value="1"/>
</dbReference>
<evidence type="ECO:0000256" key="7">
    <source>
        <dbReference type="SAM" id="Phobius"/>
    </source>
</evidence>
<dbReference type="HAMAP" id="MF_00479">
    <property type="entry name" value="RsxG_RnfG"/>
    <property type="match status" value="1"/>
</dbReference>
<comment type="subunit">
    <text evidence="6">The complex is composed of six subunits: RnfA, RnfB, RnfC, RnfD, RnfE and RnfG.</text>
</comment>
<keyword evidence="4 6" id="KW-0288">FMN</keyword>
<evidence type="ECO:0000256" key="2">
    <source>
        <dbReference type="ARBA" id="ARBA00022553"/>
    </source>
</evidence>
<dbReference type="EC" id="7.-.-.-" evidence="6"/>
<dbReference type="EMBL" id="DTHG01000076">
    <property type="protein sequence ID" value="HGW92042.1"/>
    <property type="molecule type" value="Genomic_DNA"/>
</dbReference>
<evidence type="ECO:0000256" key="4">
    <source>
        <dbReference type="ARBA" id="ARBA00022643"/>
    </source>
</evidence>
<evidence type="ECO:0000256" key="6">
    <source>
        <dbReference type="HAMAP-Rule" id="MF_00479"/>
    </source>
</evidence>
<keyword evidence="1 6" id="KW-0813">Transport</keyword>
<proteinExistence type="inferred from homology"/>
<name>A0A7C4Y5Q7_UNCW3</name>
<dbReference type="Pfam" id="PF04205">
    <property type="entry name" value="FMN_bind"/>
    <property type="match status" value="2"/>
</dbReference>
<dbReference type="GO" id="GO:0005886">
    <property type="term" value="C:plasma membrane"/>
    <property type="evidence" value="ECO:0007669"/>
    <property type="project" value="UniProtKB-SubCell"/>
</dbReference>
<feature type="modified residue" description="FMN phosphoryl threonine" evidence="6">
    <location>
        <position position="154"/>
    </location>
</feature>
<comment type="function">
    <text evidence="6">Part of a membrane-bound complex that couples electron transfer with translocation of ions across the membrane.</text>
</comment>
<evidence type="ECO:0000259" key="8">
    <source>
        <dbReference type="SMART" id="SM00900"/>
    </source>
</evidence>
<keyword evidence="6" id="KW-1003">Cell membrane</keyword>
<keyword evidence="3 6" id="KW-0285">Flavoprotein</keyword>
<comment type="cofactor">
    <cofactor evidence="6">
        <name>FMN</name>
        <dbReference type="ChEBI" id="CHEBI:58210"/>
    </cofactor>
</comment>
<dbReference type="InterPro" id="IPR010209">
    <property type="entry name" value="Ion_transpt_RnfG/RsxG"/>
</dbReference>
<dbReference type="GO" id="GO:0010181">
    <property type="term" value="F:FMN binding"/>
    <property type="evidence" value="ECO:0007669"/>
    <property type="project" value="InterPro"/>
</dbReference>
<keyword evidence="6 7" id="KW-0812">Transmembrane</keyword>
<dbReference type="Gene3D" id="3.90.1010.20">
    <property type="match status" value="1"/>
</dbReference>
<keyword evidence="5 6" id="KW-0249">Electron transport</keyword>
<dbReference type="PANTHER" id="PTHR36118">
    <property type="entry name" value="ION-TRANSLOCATING OXIDOREDUCTASE COMPLEX SUBUNIT G"/>
    <property type="match status" value="1"/>
</dbReference>
<reference evidence="9" key="1">
    <citation type="journal article" date="2020" name="mSystems">
        <title>Genome- and Community-Level Interaction Insights into Carbon Utilization and Element Cycling Functions of Hydrothermarchaeota in Hydrothermal Sediment.</title>
        <authorList>
            <person name="Zhou Z."/>
            <person name="Liu Y."/>
            <person name="Xu W."/>
            <person name="Pan J."/>
            <person name="Luo Z.H."/>
            <person name="Li M."/>
        </authorList>
    </citation>
    <scope>NUCLEOTIDE SEQUENCE [LARGE SCALE GENOMIC DNA]</scope>
    <source>
        <strain evidence="9">SpSt-780</strain>
    </source>
</reference>
<accession>A0A7C4Y5Q7</accession>
<keyword evidence="2 6" id="KW-0597">Phosphoprotein</keyword>
<evidence type="ECO:0000256" key="5">
    <source>
        <dbReference type="ARBA" id="ARBA00022982"/>
    </source>
</evidence>
<protein>
    <recommendedName>
        <fullName evidence="6">Ion-translocating oxidoreductase complex subunit G</fullName>
        <ecNumber evidence="6">7.-.-.-</ecNumber>
    </recommendedName>
    <alternativeName>
        <fullName evidence="6">Rnf electron transport complex subunit G</fullName>
    </alternativeName>
</protein>
<comment type="similarity">
    <text evidence="6">Belongs to the RnfG family.</text>
</comment>
<comment type="subcellular location">
    <subcellularLocation>
        <location evidence="6">Cell membrane</location>
        <topology evidence="6">Single-pass membrane protein</topology>
    </subcellularLocation>
</comment>
<dbReference type="InterPro" id="IPR007329">
    <property type="entry name" value="FMN-bd"/>
</dbReference>
<evidence type="ECO:0000256" key="1">
    <source>
        <dbReference type="ARBA" id="ARBA00022448"/>
    </source>
</evidence>
<sequence length="304" mass="33998">MKDFIKPTFVLVIVGIVSAGLLSFVYNKTLPEIEKRAKESLNESLSLVFPVEGVEFENVIPDTLWVAKKDGNVLGIVFVNISKGYSGIIKVVVGLDREGKILKVFVPKDVLTETPGLGMKVAEESFLKQFSGLKKEEVYLKKDGGKIDGITAATISSRATTNAVRNGIEKYFSKIEELSMKWYEKRIKELFPEDSIEMLKENVWRIKDRIVYYSEEEGYGGKIGVIVVLKDKKIEKIYIQSPEEGFDETEGFGSKVREEEFISKFIGKRPEDVKKIDGITGATISSNAVKNAIINGYKMIGGEK</sequence>
<feature type="domain" description="FMN-binding" evidence="8">
    <location>
        <begin position="84"/>
        <end position="171"/>
    </location>
</feature>
<feature type="domain" description="FMN-binding" evidence="8">
    <location>
        <begin position="218"/>
        <end position="300"/>
    </location>
</feature>
<comment type="caution">
    <text evidence="9">The sequence shown here is derived from an EMBL/GenBank/DDBJ whole genome shotgun (WGS) entry which is preliminary data.</text>
</comment>
<keyword evidence="6 7" id="KW-0472">Membrane</keyword>
<keyword evidence="6 7" id="KW-1133">Transmembrane helix</keyword>
<keyword evidence="6" id="KW-1278">Translocase</keyword>
<evidence type="ECO:0000313" key="9">
    <source>
        <dbReference type="EMBL" id="HGW92042.1"/>
    </source>
</evidence>
<dbReference type="GO" id="GO:0022900">
    <property type="term" value="P:electron transport chain"/>
    <property type="evidence" value="ECO:0007669"/>
    <property type="project" value="UniProtKB-UniRule"/>
</dbReference>
<organism evidence="9">
    <name type="scientific">candidate division WOR-3 bacterium</name>
    <dbReference type="NCBI Taxonomy" id="2052148"/>
    <lineage>
        <taxon>Bacteria</taxon>
        <taxon>Bacteria division WOR-3</taxon>
    </lineage>
</organism>
<dbReference type="SMART" id="SM00900">
    <property type="entry name" value="FMN_bind"/>
    <property type="match status" value="2"/>
</dbReference>
<feature type="transmembrane region" description="Helical" evidence="7">
    <location>
        <begin position="7"/>
        <end position="26"/>
    </location>
</feature>
<dbReference type="GO" id="GO:0009055">
    <property type="term" value="F:electron transfer activity"/>
    <property type="evidence" value="ECO:0007669"/>
    <property type="project" value="InterPro"/>
</dbReference>
<gene>
    <name evidence="6" type="primary">rnfG</name>
    <name evidence="9" type="ORF">ENV67_05830</name>
</gene>
<evidence type="ECO:0000256" key="3">
    <source>
        <dbReference type="ARBA" id="ARBA00022630"/>
    </source>
</evidence>
<dbReference type="AlphaFoldDB" id="A0A7C4Y5Q7"/>